<dbReference type="OrthoDB" id="6361347at2759"/>
<feature type="transmembrane region" description="Helical" evidence="1">
    <location>
        <begin position="12"/>
        <end position="32"/>
    </location>
</feature>
<feature type="transmembrane region" description="Helical" evidence="1">
    <location>
        <begin position="72"/>
        <end position="94"/>
    </location>
</feature>
<dbReference type="Proteomes" id="UP000792457">
    <property type="component" value="Unassembled WGS sequence"/>
</dbReference>
<dbReference type="AlphaFoldDB" id="A0A8K0NU69"/>
<name>A0A8K0NU69_LADFU</name>
<reference evidence="2" key="2">
    <citation type="submission" date="2017-10" db="EMBL/GenBank/DDBJ databases">
        <title>Ladona fulva Genome sequencing and assembly.</title>
        <authorList>
            <person name="Murali S."/>
            <person name="Richards S."/>
            <person name="Bandaranaike D."/>
            <person name="Bellair M."/>
            <person name="Blankenburg K."/>
            <person name="Chao H."/>
            <person name="Dinh H."/>
            <person name="Doddapaneni H."/>
            <person name="Dugan-Rocha S."/>
            <person name="Elkadiri S."/>
            <person name="Gnanaolivu R."/>
            <person name="Hernandez B."/>
            <person name="Skinner E."/>
            <person name="Javaid M."/>
            <person name="Lee S."/>
            <person name="Li M."/>
            <person name="Ming W."/>
            <person name="Munidasa M."/>
            <person name="Muniz J."/>
            <person name="Nguyen L."/>
            <person name="Hughes D."/>
            <person name="Osuji N."/>
            <person name="Pu L.-L."/>
            <person name="Puazo M."/>
            <person name="Qu C."/>
            <person name="Quiroz J."/>
            <person name="Raj R."/>
            <person name="Weissenberger G."/>
            <person name="Xin Y."/>
            <person name="Zou X."/>
            <person name="Han Y."/>
            <person name="Worley K."/>
            <person name="Muzny D."/>
            <person name="Gibbs R."/>
        </authorList>
    </citation>
    <scope>NUCLEOTIDE SEQUENCE</scope>
    <source>
        <strain evidence="2">Sampled in the wild</strain>
    </source>
</reference>
<reference evidence="2" key="1">
    <citation type="submission" date="2013-04" db="EMBL/GenBank/DDBJ databases">
        <authorList>
            <person name="Qu J."/>
            <person name="Murali S.C."/>
            <person name="Bandaranaike D."/>
            <person name="Bellair M."/>
            <person name="Blankenburg K."/>
            <person name="Chao H."/>
            <person name="Dinh H."/>
            <person name="Doddapaneni H."/>
            <person name="Downs B."/>
            <person name="Dugan-Rocha S."/>
            <person name="Elkadiri S."/>
            <person name="Gnanaolivu R.D."/>
            <person name="Hernandez B."/>
            <person name="Javaid M."/>
            <person name="Jayaseelan J.C."/>
            <person name="Lee S."/>
            <person name="Li M."/>
            <person name="Ming W."/>
            <person name="Munidasa M."/>
            <person name="Muniz J."/>
            <person name="Nguyen L."/>
            <person name="Ongeri F."/>
            <person name="Osuji N."/>
            <person name="Pu L.-L."/>
            <person name="Puazo M."/>
            <person name="Qu C."/>
            <person name="Quiroz J."/>
            <person name="Raj R."/>
            <person name="Weissenberger G."/>
            <person name="Xin Y."/>
            <person name="Zou X."/>
            <person name="Han Y."/>
            <person name="Richards S."/>
            <person name="Worley K."/>
            <person name="Muzny D."/>
            <person name="Gibbs R."/>
        </authorList>
    </citation>
    <scope>NUCLEOTIDE SEQUENCE</scope>
    <source>
        <strain evidence="2">Sampled in the wild</strain>
    </source>
</reference>
<sequence>MHAPPTAFARMARALINGMWAFVPFLDVHAFLRYARYLMGDKVKEEEDKKAIKGYYGDGVEIRGHGGPYSRFLFTLQVFFLETLLGNAIIAFFLRPYLNLQMSLAIFLAHRFPFLTFTHSKVY</sequence>
<gene>
    <name evidence="2" type="ORF">J437_LFUL002135</name>
</gene>
<evidence type="ECO:0000313" key="3">
    <source>
        <dbReference type="Proteomes" id="UP000792457"/>
    </source>
</evidence>
<comment type="caution">
    <text evidence="2">The sequence shown here is derived from an EMBL/GenBank/DDBJ whole genome shotgun (WGS) entry which is preliminary data.</text>
</comment>
<protein>
    <submittedName>
        <fullName evidence="2">Uncharacterized protein</fullName>
    </submittedName>
</protein>
<evidence type="ECO:0000313" key="2">
    <source>
        <dbReference type="EMBL" id="KAG8222138.1"/>
    </source>
</evidence>
<keyword evidence="3" id="KW-1185">Reference proteome</keyword>
<organism evidence="2 3">
    <name type="scientific">Ladona fulva</name>
    <name type="common">Scarce chaser dragonfly</name>
    <name type="synonym">Libellula fulva</name>
    <dbReference type="NCBI Taxonomy" id="123851"/>
    <lineage>
        <taxon>Eukaryota</taxon>
        <taxon>Metazoa</taxon>
        <taxon>Ecdysozoa</taxon>
        <taxon>Arthropoda</taxon>
        <taxon>Hexapoda</taxon>
        <taxon>Insecta</taxon>
        <taxon>Pterygota</taxon>
        <taxon>Palaeoptera</taxon>
        <taxon>Odonata</taxon>
        <taxon>Epiprocta</taxon>
        <taxon>Anisoptera</taxon>
        <taxon>Libelluloidea</taxon>
        <taxon>Libellulidae</taxon>
        <taxon>Ladona</taxon>
    </lineage>
</organism>
<keyword evidence="1" id="KW-0472">Membrane</keyword>
<proteinExistence type="predicted"/>
<keyword evidence="1" id="KW-0812">Transmembrane</keyword>
<accession>A0A8K0NU69</accession>
<dbReference type="EMBL" id="KZ308124">
    <property type="protein sequence ID" value="KAG8222138.1"/>
    <property type="molecule type" value="Genomic_DNA"/>
</dbReference>
<keyword evidence="1" id="KW-1133">Transmembrane helix</keyword>
<evidence type="ECO:0000256" key="1">
    <source>
        <dbReference type="SAM" id="Phobius"/>
    </source>
</evidence>